<evidence type="ECO:0000256" key="1">
    <source>
        <dbReference type="ARBA" id="ARBA00022722"/>
    </source>
</evidence>
<dbReference type="PANTHER" id="PTHR30591:SF1">
    <property type="entry name" value="RECBCD ENZYME SUBUNIT RECC"/>
    <property type="match status" value="1"/>
</dbReference>
<dbReference type="Proteomes" id="UP000190367">
    <property type="component" value="Unassembled WGS sequence"/>
</dbReference>
<evidence type="ECO:0000256" key="6">
    <source>
        <dbReference type="ARBA" id="ARBA00022839"/>
    </source>
</evidence>
<dbReference type="Gene3D" id="3.40.50.300">
    <property type="entry name" value="P-loop containing nucleotide triphosphate hydrolases"/>
    <property type="match status" value="2"/>
</dbReference>
<keyword evidence="8 10" id="KW-0238">DNA-binding</keyword>
<keyword evidence="2 10" id="KW-0547">Nucleotide-binding</keyword>
<evidence type="ECO:0000313" key="13">
    <source>
        <dbReference type="Proteomes" id="UP000190367"/>
    </source>
</evidence>
<comment type="miscellaneous">
    <text evidence="10">In the RecBCD complex, RecB has a slow 3'-5' helicase, an exonuclease activity and loads RecA onto ssDNA, RecD has a fast 5'-3' helicase activity, while RecC stimulates the ATPase and processivity of the RecB helicase and contributes to recognition of the Chi site.</text>
</comment>
<dbReference type="HAMAP" id="MF_01486">
    <property type="entry name" value="RecC"/>
    <property type="match status" value="1"/>
</dbReference>
<comment type="function">
    <text evidence="10">A helicase/nuclease that prepares dsDNA breaks (DSB) for recombinational DNA repair. Binds to DSBs and unwinds DNA via a highly rapid and processive ATP-dependent bidirectional helicase activity. Unwinds dsDNA until it encounters a Chi (crossover hotspot instigator) sequence from the 3' direction. Cuts ssDNA a few nucleotides 3' to the Chi site. The properties and activities of the enzyme are changed at Chi. The Chi-altered holoenzyme produces a long 3'-ssDNA overhang and facilitates RecA-binding to the ssDNA for homologous DNA recombination and repair. Holoenzyme degrades any linearized DNA that is unable to undergo homologous recombination. In the holoenzyme this subunit recognizes the wild-type Chi sequence, and when added to isolated RecB increases its ATP-dependent helicase processivity.</text>
</comment>
<dbReference type="SUPFAM" id="SSF52540">
    <property type="entry name" value="P-loop containing nucleoside triphosphate hydrolases"/>
    <property type="match status" value="2"/>
</dbReference>
<dbReference type="Gene3D" id="1.10.10.990">
    <property type="match status" value="1"/>
</dbReference>
<dbReference type="AlphaFoldDB" id="A0A1T4RAU8"/>
<dbReference type="EMBL" id="FUWZ01000002">
    <property type="protein sequence ID" value="SKA13182.1"/>
    <property type="molecule type" value="Genomic_DNA"/>
</dbReference>
<reference evidence="13" key="1">
    <citation type="submission" date="2017-02" db="EMBL/GenBank/DDBJ databases">
        <authorList>
            <person name="Varghese N."/>
            <person name="Submissions S."/>
        </authorList>
    </citation>
    <scope>NUCLEOTIDE SEQUENCE [LARGE SCALE GENOMIC DNA]</scope>
    <source>
        <strain evidence="13">DSM 22224</strain>
    </source>
</reference>
<dbReference type="GO" id="GO:0000724">
    <property type="term" value="P:double-strand break repair via homologous recombination"/>
    <property type="evidence" value="ECO:0007669"/>
    <property type="project" value="UniProtKB-UniRule"/>
</dbReference>
<keyword evidence="5 10" id="KW-0347">Helicase</keyword>
<evidence type="ECO:0000256" key="2">
    <source>
        <dbReference type="ARBA" id="ARBA00022741"/>
    </source>
</evidence>
<keyword evidence="3 10" id="KW-0227">DNA damage</keyword>
<dbReference type="GO" id="GO:0008854">
    <property type="term" value="F:exodeoxyribonuclease V activity"/>
    <property type="evidence" value="ECO:0007669"/>
    <property type="project" value="InterPro"/>
</dbReference>
<dbReference type="OrthoDB" id="9762834at2"/>
<dbReference type="STRING" id="634771.SAMN04488128_102996"/>
<keyword evidence="1 10" id="KW-0540">Nuclease</keyword>
<name>A0A1T4RAU8_9BACT</name>
<keyword evidence="7 10" id="KW-0067">ATP-binding</keyword>
<dbReference type="GO" id="GO:0009338">
    <property type="term" value="C:exodeoxyribonuclease V complex"/>
    <property type="evidence" value="ECO:0007669"/>
    <property type="project" value="InterPro"/>
</dbReference>
<organism evidence="12 13">
    <name type="scientific">Chitinophaga eiseniae</name>
    <dbReference type="NCBI Taxonomy" id="634771"/>
    <lineage>
        <taxon>Bacteria</taxon>
        <taxon>Pseudomonadati</taxon>
        <taxon>Bacteroidota</taxon>
        <taxon>Chitinophagia</taxon>
        <taxon>Chitinophagales</taxon>
        <taxon>Chitinophagaceae</taxon>
        <taxon>Chitinophaga</taxon>
    </lineage>
</organism>
<dbReference type="InterPro" id="IPR013986">
    <property type="entry name" value="DExx_box_DNA_helicase_dom_sf"/>
</dbReference>
<evidence type="ECO:0000256" key="10">
    <source>
        <dbReference type="HAMAP-Rule" id="MF_01486"/>
    </source>
</evidence>
<dbReference type="Pfam" id="PF17946">
    <property type="entry name" value="RecC_C"/>
    <property type="match status" value="1"/>
</dbReference>
<evidence type="ECO:0000256" key="5">
    <source>
        <dbReference type="ARBA" id="ARBA00022806"/>
    </source>
</evidence>
<comment type="subunit">
    <text evidence="10">Heterotrimer of RecB, RecC and RecD. All subunits contribute to DNA-binding.</text>
</comment>
<gene>
    <name evidence="10" type="primary">recC</name>
    <name evidence="12" type="ORF">SAMN04488128_102996</name>
</gene>
<dbReference type="PIRSF" id="PIRSF000980">
    <property type="entry name" value="RecC"/>
    <property type="match status" value="1"/>
</dbReference>
<keyword evidence="6 10" id="KW-0269">Exonuclease</keyword>
<evidence type="ECO:0000256" key="4">
    <source>
        <dbReference type="ARBA" id="ARBA00022801"/>
    </source>
</evidence>
<keyword evidence="4 10" id="KW-0378">Hydrolase</keyword>
<evidence type="ECO:0000259" key="11">
    <source>
        <dbReference type="Pfam" id="PF17946"/>
    </source>
</evidence>
<keyword evidence="13" id="KW-1185">Reference proteome</keyword>
<feature type="domain" description="RecC C-terminal" evidence="11">
    <location>
        <begin position="782"/>
        <end position="997"/>
    </location>
</feature>
<dbReference type="Gene3D" id="3.40.50.10930">
    <property type="match status" value="1"/>
</dbReference>
<keyword evidence="9 10" id="KW-0234">DNA repair</keyword>
<dbReference type="SUPFAM" id="SSF52980">
    <property type="entry name" value="Restriction endonuclease-like"/>
    <property type="match status" value="1"/>
</dbReference>
<dbReference type="PANTHER" id="PTHR30591">
    <property type="entry name" value="RECBCD ENZYME SUBUNIT RECC"/>
    <property type="match status" value="1"/>
</dbReference>
<dbReference type="InterPro" id="IPR041500">
    <property type="entry name" value="RecC_C"/>
</dbReference>
<evidence type="ECO:0000256" key="3">
    <source>
        <dbReference type="ARBA" id="ARBA00022763"/>
    </source>
</evidence>
<dbReference type="NCBIfam" id="TIGR01450">
    <property type="entry name" value="recC"/>
    <property type="match status" value="1"/>
</dbReference>
<comment type="similarity">
    <text evidence="10">Belongs to the RecC family.</text>
</comment>
<proteinExistence type="inferred from homology"/>
<sequence>MAIYLKVSNSLNSLAAGLSDDLKAAGNGVFQPHYIITQTEGMNNWLKLQLAYKMGIAANCRFMKPNDLLFHLYLLLGGPFTQVLSPQNLSWLLFKLMGEPEFAEKYPEVAAYFNEGEGESELKRMGLAEKVADLFDQYQVYRPEMIKEWSQANPVLLKDDEWQAWLWAKVKAVSGSALPDKTLVGNYILETLFYKGPHTGLANKMPAVHLFGLSIITAYHIKILHELSSYIDIHFHIINPAPVVYWFDDKSEKQLARWRQKGLEEQKSSDPRNVGNALLTGWGRVIQNTFGLFFQYDAFINAFEEIGIEEPIPDSLLHKVQHDIFTAATDHRHLLSLEDIQDGSVTINSCYTIAREVEVLYNYLVHLVDQRQEYLSPRDIVVMVSDIDAYAPYIKAVFNNAPYKFRYTIADESYTDNDNLFNALYALLTINEDNFTAEAVMQLLDFSYIRNRFGLNDPVRLRSIVEAANIRFGIEGKKSEETHFVSWRYGIQRIMYGICMSGEEEYGHGDDSFFPLDVQEGSDAHETIRFCHFAEVLMASIEERKKLRSIADWVKYTEQVVHNLVFEQQEEVDEDYNALIKQLTDYHSLNDYMQEPVAFEVFSHSLLQALTGSTRAGLFVNGGITFCSLIPMRSIPFKVVALMGLNFDKFPRREIKSSFNLMEKQWQRGDRNVKENDKHLFLETVLSAQQYLYISYVGRNAKDNTPLPPSALVDELVDYIISGVKDGAEKVRDLLITQQPLQGFSRKYSMGNDRLYSYLNRYQDAGKAVINQQKKIDPVTFEEINLDELVSFFKNPFKAYYNKVLGIYYNDEQILLSDTELFSLDNLQQWSIKNQLLPVTEADKRILQKRLVKKGQLPLNNMAFVAIQQVEERVHPVRMLYENATQGSPEQKASFETDIDGTLFKGSISNVYNDQLLQISWSRNETKYMVEAYIRYLAGVASGAVKGMQYISGAKKEAIFNASKLSREAAYSRLRELMKIYKSGFNKIVPFYPDFGTAPKDLPDLDSKAFDDLVEKKLNNYQFPCNDNYILQEYEKGFFSDEAVLAEYKQLCEQLIVPLAEIFPDYYA</sequence>
<dbReference type="GO" id="GO:0003678">
    <property type="term" value="F:DNA helicase activity"/>
    <property type="evidence" value="ECO:0007669"/>
    <property type="project" value="UniProtKB-UniRule"/>
</dbReference>
<dbReference type="InterPro" id="IPR027417">
    <property type="entry name" value="P-loop_NTPase"/>
</dbReference>
<evidence type="ECO:0000256" key="7">
    <source>
        <dbReference type="ARBA" id="ARBA00022840"/>
    </source>
</evidence>
<protein>
    <recommendedName>
        <fullName evidence="10">RecBCD enzyme subunit RecC</fullName>
    </recommendedName>
    <alternativeName>
        <fullName evidence="10">Exonuclease V subunit RecC</fullName>
        <shortName evidence="10">ExoV subunit RecC</shortName>
    </alternativeName>
    <alternativeName>
        <fullName evidence="10">Helicase/nuclease RecBCD subunit RecC</fullName>
    </alternativeName>
</protein>
<evidence type="ECO:0000256" key="8">
    <source>
        <dbReference type="ARBA" id="ARBA00023125"/>
    </source>
</evidence>
<evidence type="ECO:0000256" key="9">
    <source>
        <dbReference type="ARBA" id="ARBA00023204"/>
    </source>
</evidence>
<dbReference type="Pfam" id="PF04257">
    <property type="entry name" value="Exonuc_V_gamma"/>
    <property type="match status" value="1"/>
</dbReference>
<evidence type="ECO:0000313" key="12">
    <source>
        <dbReference type="EMBL" id="SKA13182.1"/>
    </source>
</evidence>
<dbReference type="RefSeq" id="WP_078669489.1">
    <property type="nucleotide sequence ID" value="NZ_FUWZ01000002.1"/>
</dbReference>
<dbReference type="Gene3D" id="1.10.10.160">
    <property type="match status" value="1"/>
</dbReference>
<dbReference type="GO" id="GO:0003677">
    <property type="term" value="F:DNA binding"/>
    <property type="evidence" value="ECO:0007669"/>
    <property type="project" value="UniProtKB-UniRule"/>
</dbReference>
<accession>A0A1T4RAU8</accession>
<dbReference type="GO" id="GO:0005524">
    <property type="term" value="F:ATP binding"/>
    <property type="evidence" value="ECO:0007669"/>
    <property type="project" value="UniProtKB-UniRule"/>
</dbReference>
<dbReference type="InterPro" id="IPR006697">
    <property type="entry name" value="RecC"/>
</dbReference>
<dbReference type="InterPro" id="IPR011335">
    <property type="entry name" value="Restrct_endonuc-II-like"/>
</dbReference>